<organism evidence="1 2">
    <name type="scientific">Candidatus Methanofishera endochildressiae</name>
    <dbReference type="NCBI Taxonomy" id="2738884"/>
    <lineage>
        <taxon>Bacteria</taxon>
        <taxon>Pseudomonadati</taxon>
        <taxon>Pseudomonadota</taxon>
        <taxon>Gammaproteobacteria</taxon>
        <taxon>Candidatus Methanofishera</taxon>
    </lineage>
</organism>
<name>A0A7Z0MNX4_9GAMM</name>
<protein>
    <submittedName>
        <fullName evidence="1">Uncharacterized protein</fullName>
    </submittedName>
</protein>
<dbReference type="Proteomes" id="UP000537890">
    <property type="component" value="Unassembled WGS sequence"/>
</dbReference>
<dbReference type="AlphaFoldDB" id="A0A7Z0MNX4"/>
<sequence length="51" mass="6166">MAFTAHASRFRKLLRGLRPLWAMDDNAVVGKFFWEFKKRLVAWELELRLFP</sequence>
<accession>A0A7Z0MNX4</accession>
<gene>
    <name evidence="1" type="ORF">H0A75_04085</name>
</gene>
<evidence type="ECO:0000313" key="2">
    <source>
        <dbReference type="Proteomes" id="UP000537890"/>
    </source>
</evidence>
<reference evidence="1 2" key="1">
    <citation type="submission" date="2020-05" db="EMBL/GenBank/DDBJ databases">
        <title>Horizontal transmission and recombination maintain forever young bacterial symbiont genomes.</title>
        <authorList>
            <person name="Russell S.L."/>
            <person name="Pepper-Tunick E."/>
            <person name="Svedberg J."/>
            <person name="Byrne A."/>
            <person name="Ruelas Castillo J."/>
            <person name="Vollmers C."/>
            <person name="Beinart R.A."/>
            <person name="Corbett-Detig R."/>
        </authorList>
    </citation>
    <scope>NUCLEOTIDE SEQUENCE [LARGE SCALE GENOMIC DNA]</scope>
    <source>
        <strain evidence="1">4727-3</strain>
    </source>
</reference>
<comment type="caution">
    <text evidence="1">The sequence shown here is derived from an EMBL/GenBank/DDBJ whole genome shotgun (WGS) entry which is preliminary data.</text>
</comment>
<evidence type="ECO:0000313" key="1">
    <source>
        <dbReference type="EMBL" id="NYT46917.1"/>
    </source>
</evidence>
<dbReference type="EMBL" id="JACCHS010000056">
    <property type="protein sequence ID" value="NYT46917.1"/>
    <property type="molecule type" value="Genomic_DNA"/>
</dbReference>
<proteinExistence type="predicted"/>